<evidence type="ECO:0000313" key="1">
    <source>
        <dbReference type="EMBL" id="PBJ92554.1"/>
    </source>
</evidence>
<proteinExistence type="predicted"/>
<dbReference type="AlphaFoldDB" id="A0A2A3LXT3"/>
<reference evidence="1 2" key="1">
    <citation type="submission" date="2017-09" db="EMBL/GenBank/DDBJ databases">
        <authorList>
            <person name="Ehlers B."/>
            <person name="Leendertz F.H."/>
        </authorList>
    </citation>
    <scope>NUCLEOTIDE SEQUENCE [LARGE SCALE GENOMIC DNA]</scope>
    <source>
        <strain evidence="1 2">DJ-1</strain>
    </source>
</reference>
<dbReference type="EMBL" id="NTME01000047">
    <property type="protein sequence ID" value="PBJ92554.1"/>
    <property type="molecule type" value="Genomic_DNA"/>
</dbReference>
<dbReference type="Proteomes" id="UP000218102">
    <property type="component" value="Unassembled WGS sequence"/>
</dbReference>
<name>A0A2A3LXT3_PSEDL</name>
<evidence type="ECO:0000313" key="2">
    <source>
        <dbReference type="Proteomes" id="UP000218102"/>
    </source>
</evidence>
<organism evidence="1 2">
    <name type="scientific">Pseudomonas plecoglossicida</name>
    <dbReference type="NCBI Taxonomy" id="70775"/>
    <lineage>
        <taxon>Bacteria</taxon>
        <taxon>Pseudomonadati</taxon>
        <taxon>Pseudomonadota</taxon>
        <taxon>Gammaproteobacteria</taxon>
        <taxon>Pseudomonadales</taxon>
        <taxon>Pseudomonadaceae</taxon>
        <taxon>Pseudomonas</taxon>
    </lineage>
</organism>
<protein>
    <submittedName>
        <fullName evidence="1">Uncharacterized protein</fullName>
    </submittedName>
</protein>
<sequence>MQAKAKIDRAALEAIAESTRRGLLLLVDKPGSTFNGFPRGTCGPASDILGRLIKEQLGADGVYVWAEDHPNLKREQSHAWFEVDGFIIDLTYDQFPDTGLTGWVFDQGNEWHAKFAEQERRQGFCPPSGWPEYPLDGYAAAKSQI</sequence>
<accession>A0A2A3LXT3</accession>
<gene>
    <name evidence="1" type="ORF">CMV24_26820</name>
</gene>
<dbReference type="RefSeq" id="WP_023383741.1">
    <property type="nucleotide sequence ID" value="NZ_NTME01000047.1"/>
</dbReference>
<comment type="caution">
    <text evidence="1">The sequence shown here is derived from an EMBL/GenBank/DDBJ whole genome shotgun (WGS) entry which is preliminary data.</text>
</comment>